<dbReference type="EMBL" id="AGNL01020908">
    <property type="protein sequence ID" value="EJK60574.1"/>
    <property type="molecule type" value="Genomic_DNA"/>
</dbReference>
<dbReference type="Proteomes" id="UP000266841">
    <property type="component" value="Unassembled WGS sequence"/>
</dbReference>
<dbReference type="AlphaFoldDB" id="K0S6M8"/>
<proteinExistence type="predicted"/>
<evidence type="ECO:0000313" key="1">
    <source>
        <dbReference type="EMBL" id="EJK60574.1"/>
    </source>
</evidence>
<comment type="caution">
    <text evidence="1">The sequence shown here is derived from an EMBL/GenBank/DDBJ whole genome shotgun (WGS) entry which is preliminary data.</text>
</comment>
<organism evidence="1 2">
    <name type="scientific">Thalassiosira oceanica</name>
    <name type="common">Marine diatom</name>
    <dbReference type="NCBI Taxonomy" id="159749"/>
    <lineage>
        <taxon>Eukaryota</taxon>
        <taxon>Sar</taxon>
        <taxon>Stramenopiles</taxon>
        <taxon>Ochrophyta</taxon>
        <taxon>Bacillariophyta</taxon>
        <taxon>Coscinodiscophyceae</taxon>
        <taxon>Thalassiosirophycidae</taxon>
        <taxon>Thalassiosirales</taxon>
        <taxon>Thalassiosiraceae</taxon>
        <taxon>Thalassiosira</taxon>
    </lineage>
</organism>
<protein>
    <submittedName>
        <fullName evidence="1">Uncharacterized protein</fullName>
    </submittedName>
</protein>
<keyword evidence="2" id="KW-1185">Reference proteome</keyword>
<reference evidence="1 2" key="1">
    <citation type="journal article" date="2012" name="Genome Biol.">
        <title>Genome and low-iron response of an oceanic diatom adapted to chronic iron limitation.</title>
        <authorList>
            <person name="Lommer M."/>
            <person name="Specht M."/>
            <person name="Roy A.S."/>
            <person name="Kraemer L."/>
            <person name="Andreson R."/>
            <person name="Gutowska M.A."/>
            <person name="Wolf J."/>
            <person name="Bergner S.V."/>
            <person name="Schilhabel M.B."/>
            <person name="Klostermeier U.C."/>
            <person name="Beiko R.G."/>
            <person name="Rosenstiel P."/>
            <person name="Hippler M."/>
            <person name="Laroche J."/>
        </authorList>
    </citation>
    <scope>NUCLEOTIDE SEQUENCE [LARGE SCALE GENOMIC DNA]</scope>
    <source>
        <strain evidence="1 2">CCMP1005</strain>
    </source>
</reference>
<gene>
    <name evidence="1" type="ORF">THAOC_19042</name>
</gene>
<evidence type="ECO:0000313" key="2">
    <source>
        <dbReference type="Proteomes" id="UP000266841"/>
    </source>
</evidence>
<name>K0S6M8_THAOC</name>
<sequence>MKRAPDPESEFRGEELPECQHFMFYGLGVVNLGAWQRGDLEKLKWLAHGPSESWGRLANNRVVTWNKLVMPQSSEAKKGPKALKGSDETVYILRLGFLVAQS</sequence>
<accession>K0S6M8</accession>